<feature type="signal peptide" evidence="1">
    <location>
        <begin position="1"/>
        <end position="25"/>
    </location>
</feature>
<dbReference type="PANTHER" id="PTHR37549">
    <property type="entry name" value="LIPOPROTEIN LPRI"/>
    <property type="match status" value="1"/>
</dbReference>
<dbReference type="Proteomes" id="UP000605848">
    <property type="component" value="Unassembled WGS sequence"/>
</dbReference>
<reference evidence="2" key="1">
    <citation type="submission" date="2021-01" db="EMBL/GenBank/DDBJ databases">
        <title>Microvirga sp.</title>
        <authorList>
            <person name="Kim M.K."/>
        </authorList>
    </citation>
    <scope>NUCLEOTIDE SEQUENCE</scope>
    <source>
        <strain evidence="2">5420S-16</strain>
    </source>
</reference>
<dbReference type="PANTHER" id="PTHR37549:SF1">
    <property type="entry name" value="LIPOPROTEIN LPRI"/>
    <property type="match status" value="1"/>
</dbReference>
<dbReference type="InterPro" id="IPR052755">
    <property type="entry name" value="Lysozyme_Inhibitor_LprI"/>
</dbReference>
<dbReference type="AlphaFoldDB" id="A0A937D2X5"/>
<dbReference type="EMBL" id="JAEQMY010000073">
    <property type="protein sequence ID" value="MBL0407297.1"/>
    <property type="molecule type" value="Genomic_DNA"/>
</dbReference>
<evidence type="ECO:0000256" key="1">
    <source>
        <dbReference type="SAM" id="SignalP"/>
    </source>
</evidence>
<keyword evidence="3" id="KW-1185">Reference proteome</keyword>
<organism evidence="2 3">
    <name type="scientific">Microvirga aerilata</name>
    <dbReference type="NCBI Taxonomy" id="670292"/>
    <lineage>
        <taxon>Bacteria</taxon>
        <taxon>Pseudomonadati</taxon>
        <taxon>Pseudomonadota</taxon>
        <taxon>Alphaproteobacteria</taxon>
        <taxon>Hyphomicrobiales</taxon>
        <taxon>Methylobacteriaceae</taxon>
        <taxon>Microvirga</taxon>
    </lineage>
</organism>
<evidence type="ECO:0000313" key="2">
    <source>
        <dbReference type="EMBL" id="MBL0407297.1"/>
    </source>
</evidence>
<comment type="caution">
    <text evidence="2">The sequence shown here is derived from an EMBL/GenBank/DDBJ whole genome shotgun (WGS) entry which is preliminary data.</text>
</comment>
<evidence type="ECO:0000313" key="3">
    <source>
        <dbReference type="Proteomes" id="UP000605848"/>
    </source>
</evidence>
<dbReference type="RefSeq" id="WP_202064380.1">
    <property type="nucleotide sequence ID" value="NZ_JAEQMY010000073.1"/>
</dbReference>
<name>A0A937D2X5_9HYPH</name>
<protein>
    <submittedName>
        <fullName evidence="2">DUF1311 domain-containing protein</fullName>
    </submittedName>
</protein>
<keyword evidence="1" id="KW-0732">Signal</keyword>
<sequence>MNRKALWLTGLPVLMLAAVRQPIQAASFDCSKAETMDEKAICADRQLNDADVEMAVLDTQLKPLLGMGARGDLEDEQAAWLKRRAGCGGDRACVSEAYEDRVRQLTRGFEVLSKRGPV</sequence>
<gene>
    <name evidence="2" type="ORF">JKG68_25565</name>
</gene>
<proteinExistence type="predicted"/>
<feature type="chain" id="PRO_5038025569" evidence="1">
    <location>
        <begin position="26"/>
        <end position="118"/>
    </location>
</feature>
<accession>A0A937D2X5</accession>
<dbReference type="GO" id="GO:0005576">
    <property type="term" value="C:extracellular region"/>
    <property type="evidence" value="ECO:0007669"/>
    <property type="project" value="TreeGrafter"/>
</dbReference>